<feature type="transmembrane region" description="Helical" evidence="9">
    <location>
        <begin position="21"/>
        <end position="40"/>
    </location>
</feature>
<comment type="similarity">
    <text evidence="8">Belongs to the TRAP transporter small permease family.</text>
</comment>
<evidence type="ECO:0000313" key="11">
    <source>
        <dbReference type="EMBL" id="NME67582.1"/>
    </source>
</evidence>
<dbReference type="Proteomes" id="UP000576082">
    <property type="component" value="Unassembled WGS sequence"/>
</dbReference>
<reference evidence="11 12" key="1">
    <citation type="submission" date="2020-04" db="EMBL/GenBank/DDBJ databases">
        <title>Flammeovirga sp. SR4, a novel species isolated from seawater.</title>
        <authorList>
            <person name="Wang X."/>
        </authorList>
    </citation>
    <scope>NUCLEOTIDE SEQUENCE [LARGE SCALE GENOMIC DNA]</scope>
    <source>
        <strain evidence="11 12">ATCC 23126</strain>
    </source>
</reference>
<keyword evidence="3" id="KW-1003">Cell membrane</keyword>
<evidence type="ECO:0000256" key="7">
    <source>
        <dbReference type="ARBA" id="ARBA00023136"/>
    </source>
</evidence>
<dbReference type="AlphaFoldDB" id="A0A7X9P230"/>
<dbReference type="InterPro" id="IPR055348">
    <property type="entry name" value="DctQ"/>
</dbReference>
<sequence>MNKFSSKLNLLNKKIGSFVSYFSILLILIVCFDVLMRYFFHTTSASIAELEWHLFACIFLLNAGNTLRQDKHVRVDAFYSKLSHRSKVYINTLGFLFFLTPFCLLIIDASIPYIINSYKITEHSTDPSGLPYRFIIKATIPISMVLLLLQGIGNTVEGLYSLKTTN</sequence>
<evidence type="ECO:0000259" key="10">
    <source>
        <dbReference type="Pfam" id="PF04290"/>
    </source>
</evidence>
<evidence type="ECO:0000256" key="8">
    <source>
        <dbReference type="ARBA" id="ARBA00038436"/>
    </source>
</evidence>
<keyword evidence="6 9" id="KW-1133">Transmembrane helix</keyword>
<dbReference type="InterPro" id="IPR007387">
    <property type="entry name" value="TRAP_DctQ"/>
</dbReference>
<accession>A0A7X9P230</accession>
<dbReference type="PANTHER" id="PTHR35011:SF4">
    <property type="entry name" value="SLL1102 PROTEIN"/>
    <property type="match status" value="1"/>
</dbReference>
<comment type="caution">
    <text evidence="11">The sequence shown here is derived from an EMBL/GenBank/DDBJ whole genome shotgun (WGS) entry which is preliminary data.</text>
</comment>
<keyword evidence="4" id="KW-0997">Cell inner membrane</keyword>
<evidence type="ECO:0000256" key="5">
    <source>
        <dbReference type="ARBA" id="ARBA00022692"/>
    </source>
</evidence>
<evidence type="ECO:0000256" key="2">
    <source>
        <dbReference type="ARBA" id="ARBA00022448"/>
    </source>
</evidence>
<keyword evidence="2" id="KW-0813">Transport</keyword>
<protein>
    <submittedName>
        <fullName evidence="11">TRAP transporter small permease subunit</fullName>
    </submittedName>
</protein>
<evidence type="ECO:0000256" key="4">
    <source>
        <dbReference type="ARBA" id="ARBA00022519"/>
    </source>
</evidence>
<proteinExistence type="inferred from homology"/>
<keyword evidence="5 9" id="KW-0812">Transmembrane</keyword>
<evidence type="ECO:0000256" key="9">
    <source>
        <dbReference type="SAM" id="Phobius"/>
    </source>
</evidence>
<name>A0A7X9P230_9BACT</name>
<organism evidence="11 12">
    <name type="scientific">Flammeovirga aprica JL-4</name>
    <dbReference type="NCBI Taxonomy" id="694437"/>
    <lineage>
        <taxon>Bacteria</taxon>
        <taxon>Pseudomonadati</taxon>
        <taxon>Bacteroidota</taxon>
        <taxon>Cytophagia</taxon>
        <taxon>Cytophagales</taxon>
        <taxon>Flammeovirgaceae</taxon>
        <taxon>Flammeovirga</taxon>
    </lineage>
</organism>
<keyword evidence="12" id="KW-1185">Reference proteome</keyword>
<feature type="domain" description="Tripartite ATP-independent periplasmic transporters DctQ component" evidence="10">
    <location>
        <begin position="26"/>
        <end position="158"/>
    </location>
</feature>
<comment type="subcellular location">
    <subcellularLocation>
        <location evidence="1">Cell inner membrane</location>
        <topology evidence="1">Multi-pass membrane protein</topology>
    </subcellularLocation>
</comment>
<dbReference type="EMBL" id="JABANE010000012">
    <property type="protein sequence ID" value="NME67582.1"/>
    <property type="molecule type" value="Genomic_DNA"/>
</dbReference>
<dbReference type="RefSeq" id="WP_169655919.1">
    <property type="nucleotide sequence ID" value="NZ_JABANE010000012.1"/>
</dbReference>
<feature type="transmembrane region" description="Helical" evidence="9">
    <location>
        <begin position="134"/>
        <end position="153"/>
    </location>
</feature>
<evidence type="ECO:0000256" key="6">
    <source>
        <dbReference type="ARBA" id="ARBA00022989"/>
    </source>
</evidence>
<dbReference type="GO" id="GO:0005886">
    <property type="term" value="C:plasma membrane"/>
    <property type="evidence" value="ECO:0007669"/>
    <property type="project" value="UniProtKB-SubCell"/>
</dbReference>
<feature type="transmembrane region" description="Helical" evidence="9">
    <location>
        <begin position="88"/>
        <end position="114"/>
    </location>
</feature>
<dbReference type="Pfam" id="PF04290">
    <property type="entry name" value="DctQ"/>
    <property type="match status" value="1"/>
</dbReference>
<keyword evidence="7 9" id="KW-0472">Membrane</keyword>
<gene>
    <name evidence="11" type="ORF">HHU12_06360</name>
</gene>
<evidence type="ECO:0000256" key="1">
    <source>
        <dbReference type="ARBA" id="ARBA00004429"/>
    </source>
</evidence>
<evidence type="ECO:0000313" key="12">
    <source>
        <dbReference type="Proteomes" id="UP000576082"/>
    </source>
</evidence>
<dbReference type="PANTHER" id="PTHR35011">
    <property type="entry name" value="2,3-DIKETO-L-GULONATE TRAP TRANSPORTER SMALL PERMEASE PROTEIN YIAM"/>
    <property type="match status" value="1"/>
</dbReference>
<evidence type="ECO:0000256" key="3">
    <source>
        <dbReference type="ARBA" id="ARBA00022475"/>
    </source>
</evidence>